<evidence type="ECO:0000313" key="3">
    <source>
        <dbReference type="Proteomes" id="UP000583929"/>
    </source>
</evidence>
<gene>
    <name evidence="2" type="ORF">G4B88_030332</name>
</gene>
<protein>
    <submittedName>
        <fullName evidence="2">Uncharacterized protein</fullName>
    </submittedName>
</protein>
<evidence type="ECO:0000313" key="2">
    <source>
        <dbReference type="EMBL" id="KAF4355732.1"/>
    </source>
</evidence>
<dbReference type="InterPro" id="IPR015421">
    <property type="entry name" value="PyrdxlP-dep_Trfase_major"/>
</dbReference>
<comment type="caution">
    <text evidence="2">The sequence shown here is derived from an EMBL/GenBank/DDBJ whole genome shotgun (WGS) entry which is preliminary data.</text>
</comment>
<name>A0A7J6EBM7_CANSA</name>
<keyword evidence="1" id="KW-0210">Decarboxylase</keyword>
<dbReference type="PANTHER" id="PTHR11999:SF96">
    <property type="entry name" value="TYROSINE DECARBOXYLASE"/>
    <property type="match status" value="1"/>
</dbReference>
<dbReference type="GO" id="GO:0016831">
    <property type="term" value="F:carboxy-lyase activity"/>
    <property type="evidence" value="ECO:0007669"/>
    <property type="project" value="TreeGrafter"/>
</dbReference>
<dbReference type="AlphaFoldDB" id="A0A7J6EBM7"/>
<reference evidence="2 3" key="1">
    <citation type="journal article" date="2020" name="bioRxiv">
        <title>Sequence and annotation of 42 cannabis genomes reveals extensive copy number variation in cannabinoid synthesis and pathogen resistance genes.</title>
        <authorList>
            <person name="Mckernan K.J."/>
            <person name="Helbert Y."/>
            <person name="Kane L.T."/>
            <person name="Ebling H."/>
            <person name="Zhang L."/>
            <person name="Liu B."/>
            <person name="Eaton Z."/>
            <person name="Mclaughlin S."/>
            <person name="Kingan S."/>
            <person name="Baybayan P."/>
            <person name="Concepcion G."/>
            <person name="Jordan M."/>
            <person name="Riva A."/>
            <person name="Barbazuk W."/>
            <person name="Harkins T."/>
        </authorList>
    </citation>
    <scope>NUCLEOTIDE SEQUENCE [LARGE SCALE GENOMIC DNA]</scope>
    <source>
        <strain evidence="3">cv. Jamaican Lion 4</strain>
        <tissue evidence="2">Leaf</tissue>
    </source>
</reference>
<dbReference type="Gene3D" id="3.40.640.10">
    <property type="entry name" value="Type I PLP-dependent aspartate aminotransferase-like (Major domain)"/>
    <property type="match status" value="1"/>
</dbReference>
<proteinExistence type="predicted"/>
<dbReference type="Proteomes" id="UP000583929">
    <property type="component" value="Unassembled WGS sequence"/>
</dbReference>
<dbReference type="EMBL" id="JAATIQ010000444">
    <property type="protein sequence ID" value="KAF4355732.1"/>
    <property type="molecule type" value="Genomic_DNA"/>
</dbReference>
<accession>A0A7J6EBM7</accession>
<dbReference type="InterPro" id="IPR010977">
    <property type="entry name" value="Aromatic_deC"/>
</dbReference>
<evidence type="ECO:0000256" key="1">
    <source>
        <dbReference type="ARBA" id="ARBA00022793"/>
    </source>
</evidence>
<dbReference type="PANTHER" id="PTHR11999">
    <property type="entry name" value="GROUP II PYRIDOXAL-5-PHOSPHATE DECARBOXYLASE"/>
    <property type="match status" value="1"/>
</dbReference>
<keyword evidence="3" id="KW-1185">Reference proteome</keyword>
<organism evidence="2 3">
    <name type="scientific">Cannabis sativa</name>
    <name type="common">Hemp</name>
    <name type="synonym">Marijuana</name>
    <dbReference type="NCBI Taxonomy" id="3483"/>
    <lineage>
        <taxon>Eukaryota</taxon>
        <taxon>Viridiplantae</taxon>
        <taxon>Streptophyta</taxon>
        <taxon>Embryophyta</taxon>
        <taxon>Tracheophyta</taxon>
        <taxon>Spermatophyta</taxon>
        <taxon>Magnoliopsida</taxon>
        <taxon>eudicotyledons</taxon>
        <taxon>Gunneridae</taxon>
        <taxon>Pentapetalae</taxon>
        <taxon>rosids</taxon>
        <taxon>fabids</taxon>
        <taxon>Rosales</taxon>
        <taxon>Cannabaceae</taxon>
        <taxon>Cannabis</taxon>
    </lineage>
</organism>
<dbReference type="InterPro" id="IPR015424">
    <property type="entry name" value="PyrdxlP-dep_Trfase"/>
</dbReference>
<keyword evidence="1" id="KW-0456">Lyase</keyword>
<dbReference type="GO" id="GO:0005737">
    <property type="term" value="C:cytoplasm"/>
    <property type="evidence" value="ECO:0007669"/>
    <property type="project" value="TreeGrafter"/>
</dbReference>
<dbReference type="SUPFAM" id="SSF53383">
    <property type="entry name" value="PLP-dependent transferases"/>
    <property type="match status" value="1"/>
</dbReference>
<sequence length="111" mass="12615">MVGHESTNPLDPEDFRYMVIDFIADYYKNIKKHSMLVNLITVYDTLISLLYNEHVLQGATGAAILCMLLATQNRILKIIRNDNIGKLVVYCSEQTHCAFKKVAQIAGIHPY</sequence>